<evidence type="ECO:0000259" key="9">
    <source>
        <dbReference type="Pfam" id="PF00535"/>
    </source>
</evidence>
<dbReference type="Proteomes" id="UP000183317">
    <property type="component" value="Unassembled WGS sequence"/>
</dbReference>
<evidence type="ECO:0000256" key="7">
    <source>
        <dbReference type="ARBA" id="ARBA00023136"/>
    </source>
</evidence>
<evidence type="ECO:0000256" key="4">
    <source>
        <dbReference type="ARBA" id="ARBA00022692"/>
    </source>
</evidence>
<dbReference type="Pfam" id="PF00535">
    <property type="entry name" value="Glycos_transf_2"/>
    <property type="match status" value="1"/>
</dbReference>
<dbReference type="EMBL" id="MFDU01000021">
    <property type="protein sequence ID" value="OGE64332.1"/>
    <property type="molecule type" value="Genomic_DNA"/>
</dbReference>
<protein>
    <recommendedName>
        <fullName evidence="13">Glycosyltransferase 2-like domain-containing protein</fullName>
    </recommendedName>
</protein>
<feature type="transmembrane region" description="Helical" evidence="8">
    <location>
        <begin position="580"/>
        <end position="598"/>
    </location>
</feature>
<dbReference type="InterPro" id="IPR038731">
    <property type="entry name" value="RgtA/B/C-like"/>
</dbReference>
<feature type="transmembrane region" description="Helical" evidence="8">
    <location>
        <begin position="132"/>
        <end position="150"/>
    </location>
</feature>
<comment type="caution">
    <text evidence="11">The sequence shown here is derived from an EMBL/GenBank/DDBJ whole genome shotgun (WGS) entry which is preliminary data.</text>
</comment>
<dbReference type="GO" id="GO:0099621">
    <property type="term" value="F:undecaprenyl-phosphate 4-deoxy-4-formamido-L-arabinose transferase activity"/>
    <property type="evidence" value="ECO:0007669"/>
    <property type="project" value="TreeGrafter"/>
</dbReference>
<evidence type="ECO:0000313" key="12">
    <source>
        <dbReference type="Proteomes" id="UP000183317"/>
    </source>
</evidence>
<feature type="transmembrane region" description="Helical" evidence="8">
    <location>
        <begin position="554"/>
        <end position="573"/>
    </location>
</feature>
<keyword evidence="4 8" id="KW-0812">Transmembrane</keyword>
<dbReference type="AlphaFoldDB" id="A0A1F5MG45"/>
<dbReference type="PANTHER" id="PTHR48090:SF3">
    <property type="entry name" value="UNDECAPRENYL-PHOSPHATE 4-DEOXY-4-FORMAMIDO-L-ARABINOSE TRANSFERASE"/>
    <property type="match status" value="1"/>
</dbReference>
<feature type="domain" description="Glycosyltransferase RgtA/B/C/D-like" evidence="10">
    <location>
        <begin position="298"/>
        <end position="455"/>
    </location>
</feature>
<feature type="transmembrane region" description="Helical" evidence="8">
    <location>
        <begin position="532"/>
        <end position="548"/>
    </location>
</feature>
<dbReference type="GO" id="GO:0009103">
    <property type="term" value="P:lipopolysaccharide biosynthetic process"/>
    <property type="evidence" value="ECO:0007669"/>
    <property type="project" value="UniProtKB-KW"/>
</dbReference>
<dbReference type="InterPro" id="IPR001173">
    <property type="entry name" value="Glyco_trans_2-like"/>
</dbReference>
<feature type="transmembrane region" description="Helical" evidence="8">
    <location>
        <begin position="343"/>
        <end position="360"/>
    </location>
</feature>
<evidence type="ECO:0000256" key="3">
    <source>
        <dbReference type="ARBA" id="ARBA00022679"/>
    </source>
</evidence>
<evidence type="ECO:0000256" key="1">
    <source>
        <dbReference type="ARBA" id="ARBA00022475"/>
    </source>
</evidence>
<feature type="transmembrane region" description="Helical" evidence="8">
    <location>
        <begin position="236"/>
        <end position="254"/>
    </location>
</feature>
<feature type="domain" description="Glycosyltransferase 2-like" evidence="9">
    <location>
        <begin position="7"/>
        <end position="168"/>
    </location>
</feature>
<evidence type="ECO:0008006" key="13">
    <source>
        <dbReference type="Google" id="ProtNLM"/>
    </source>
</evidence>
<evidence type="ECO:0000256" key="5">
    <source>
        <dbReference type="ARBA" id="ARBA00022985"/>
    </source>
</evidence>
<feature type="transmembrane region" description="Helical" evidence="8">
    <location>
        <begin position="507"/>
        <end position="525"/>
    </location>
</feature>
<evidence type="ECO:0000256" key="6">
    <source>
        <dbReference type="ARBA" id="ARBA00022989"/>
    </source>
</evidence>
<dbReference type="GO" id="GO:0005886">
    <property type="term" value="C:plasma membrane"/>
    <property type="evidence" value="ECO:0007669"/>
    <property type="project" value="TreeGrafter"/>
</dbReference>
<evidence type="ECO:0000313" key="11">
    <source>
        <dbReference type="EMBL" id="OGE64332.1"/>
    </source>
</evidence>
<gene>
    <name evidence="11" type="ORF">A3J13_01915</name>
</gene>
<dbReference type="InterPro" id="IPR050256">
    <property type="entry name" value="Glycosyltransferase_2"/>
</dbReference>
<evidence type="ECO:0000256" key="2">
    <source>
        <dbReference type="ARBA" id="ARBA00022676"/>
    </source>
</evidence>
<keyword evidence="2" id="KW-0328">Glycosyltransferase</keyword>
<feature type="transmembrane region" description="Helical" evidence="8">
    <location>
        <begin position="435"/>
        <end position="456"/>
    </location>
</feature>
<sequence length="715" mass="81154">MKVDSLSVFFPLFNEEGNIETIVERAIEVLESLKFKYEIILVNDGSSDNTVSVIDKIARENTHVRVIHHPKNLGYGEALKSGFYGAKYDTIVYTDGDNQFDFSQVKLFLEKIENFDLIVGYRIKRQDPFFRILFKMGWTLSLFAFFRLTLKDIDCGFKMIKRKVLEEIPHLESQRGAMINAELVIKTKKAGFRIGQVGVNHYPRLSGKPTGASLNVIFKSYMDLVKLWWNLKEQKLLFLSIVAILILAAFLRLYRISEYMTFLGDEGRDALIVTNMIVNHHPALIGPPTSVGNIYLGPLYYYMMAGSMFFNLNPVAAAQMVAIIGVLTVFLVYYFGKIILNKEAGLISAFLYAISPVNILQSRSSWNPNPAPMFTLLAMLGFAKLQKTRDFKWLILTGVMTAAAVQMHYLALILIPIFGIFYFVEVFKKRPAKSLVSGTILAIIAFLIVMSPLLLFDLRHDFLNYKAVTKLFSEHQAVSGSVFSNLYKIPRIFTNNLIGPLMTAGNSYLTAIVSILTLSSIYFLSNPWRVNFLVWLLVGILGLSFYQGSVYDHYVGFLNPIPFLLFGSFLKVLKSDKIKMFLGPIYLIIFLSLIFVNLQNSPINSSPNNQLQRTKDVAKFIISKTEEKPFNFALIAASNYDAAYQFYLNQYGHKPKVVPMNKTNQLFVVCEDQVCDPTHHAKHEVAAFGYSKIDWMEEKFGVKIYKLSPNPSGKP</sequence>
<proteinExistence type="predicted"/>
<keyword evidence="6 8" id="KW-1133">Transmembrane helix</keyword>
<dbReference type="CDD" id="cd04179">
    <property type="entry name" value="DPM_DPG-synthase_like"/>
    <property type="match status" value="1"/>
</dbReference>
<organism evidence="11 12">
    <name type="scientific">Candidatus Daviesbacteria bacterium RIFCSPLOWO2_02_FULL_36_8</name>
    <dbReference type="NCBI Taxonomy" id="1797793"/>
    <lineage>
        <taxon>Bacteria</taxon>
        <taxon>Candidatus Daviesiibacteriota</taxon>
    </lineage>
</organism>
<dbReference type="SUPFAM" id="SSF53448">
    <property type="entry name" value="Nucleotide-diphospho-sugar transferases"/>
    <property type="match status" value="1"/>
</dbReference>
<reference evidence="11 12" key="1">
    <citation type="journal article" date="2016" name="Nat. Commun.">
        <title>Thousands of microbial genomes shed light on interconnected biogeochemical processes in an aquifer system.</title>
        <authorList>
            <person name="Anantharaman K."/>
            <person name="Brown C.T."/>
            <person name="Hug L.A."/>
            <person name="Sharon I."/>
            <person name="Castelle C.J."/>
            <person name="Probst A.J."/>
            <person name="Thomas B.C."/>
            <person name="Singh A."/>
            <person name="Wilkins M.J."/>
            <person name="Karaoz U."/>
            <person name="Brodie E.L."/>
            <person name="Williams K.H."/>
            <person name="Hubbard S.S."/>
            <person name="Banfield J.F."/>
        </authorList>
    </citation>
    <scope>NUCLEOTIDE SEQUENCE [LARGE SCALE GENOMIC DNA]</scope>
</reference>
<keyword evidence="3" id="KW-0808">Transferase</keyword>
<accession>A0A1F5MG45</accession>
<dbReference type="InterPro" id="IPR029044">
    <property type="entry name" value="Nucleotide-diphossugar_trans"/>
</dbReference>
<feature type="transmembrane region" description="Helical" evidence="8">
    <location>
        <begin position="316"/>
        <end position="336"/>
    </location>
</feature>
<dbReference type="Pfam" id="PF13231">
    <property type="entry name" value="PMT_2"/>
    <property type="match status" value="1"/>
</dbReference>
<dbReference type="PANTHER" id="PTHR48090">
    <property type="entry name" value="UNDECAPRENYL-PHOSPHATE 4-DEOXY-4-FORMAMIDO-L-ARABINOSE TRANSFERASE-RELATED"/>
    <property type="match status" value="1"/>
</dbReference>
<dbReference type="Gene3D" id="3.90.550.10">
    <property type="entry name" value="Spore Coat Polysaccharide Biosynthesis Protein SpsA, Chain A"/>
    <property type="match status" value="1"/>
</dbReference>
<evidence type="ECO:0000259" key="10">
    <source>
        <dbReference type="Pfam" id="PF13231"/>
    </source>
</evidence>
<evidence type="ECO:0000256" key="8">
    <source>
        <dbReference type="SAM" id="Phobius"/>
    </source>
</evidence>
<keyword evidence="5" id="KW-0448">Lipopolysaccharide biosynthesis</keyword>
<keyword evidence="1" id="KW-1003">Cell membrane</keyword>
<feature type="transmembrane region" description="Helical" evidence="8">
    <location>
        <begin position="393"/>
        <end position="423"/>
    </location>
</feature>
<keyword evidence="7 8" id="KW-0472">Membrane</keyword>
<name>A0A1F5MG45_9BACT</name>